<keyword evidence="4 8" id="KW-1003">Cell membrane</keyword>
<dbReference type="PROSITE" id="PS51012">
    <property type="entry name" value="ABC_TM2"/>
    <property type="match status" value="1"/>
</dbReference>
<sequence>MINIIQALWHYKGFIFGLVKRDFKTRYLNSAFGSIWAVLHPIALIFVYTVIFSQVMGAKLPNSNDTLAYSIYLCAGLLPWQLFSETIMRMQNVFLEQSGIMKKVSFPRTSLPVYILTSTLINFLIIYGIFMVYLLIVGEFPGISILQIIPLLVIQQIFAVGLGIILATLNVFFRDIGHSFAIVLQFWSWLTPIVYTVEIVPDKFKTYFDWNILLPVFQGYQSLIINGDWNNWSSLWFLACVSVVLLSIGYFIFKKLDTEMVDEL</sequence>
<keyword evidence="7 8" id="KW-0472">Membrane</keyword>
<dbReference type="EMBL" id="NHRJ02000005">
    <property type="protein sequence ID" value="PZE20816.1"/>
    <property type="molecule type" value="Genomic_DNA"/>
</dbReference>
<accession>A0A2W1NST3</accession>
<feature type="transmembrane region" description="Helical" evidence="8">
    <location>
        <begin position="66"/>
        <end position="83"/>
    </location>
</feature>
<protein>
    <recommendedName>
        <fullName evidence="8">Transport permease protein</fullName>
    </recommendedName>
</protein>
<dbReference type="GO" id="GO:0015920">
    <property type="term" value="P:lipopolysaccharide transport"/>
    <property type="evidence" value="ECO:0007669"/>
    <property type="project" value="TreeGrafter"/>
</dbReference>
<dbReference type="GO" id="GO:0140359">
    <property type="term" value="F:ABC-type transporter activity"/>
    <property type="evidence" value="ECO:0007669"/>
    <property type="project" value="InterPro"/>
</dbReference>
<dbReference type="OrthoDB" id="9794365at2"/>
<comment type="caution">
    <text evidence="10">The sequence shown here is derived from an EMBL/GenBank/DDBJ whole genome shotgun (WGS) entry which is preliminary data.</text>
</comment>
<keyword evidence="11" id="KW-1185">Reference proteome</keyword>
<evidence type="ECO:0000313" key="10">
    <source>
        <dbReference type="EMBL" id="PZE20816.1"/>
    </source>
</evidence>
<evidence type="ECO:0000256" key="4">
    <source>
        <dbReference type="ARBA" id="ARBA00022475"/>
    </source>
</evidence>
<evidence type="ECO:0000256" key="7">
    <source>
        <dbReference type="ARBA" id="ARBA00023136"/>
    </source>
</evidence>
<keyword evidence="3 8" id="KW-0813">Transport</keyword>
<dbReference type="AlphaFoldDB" id="A0A2W1NST3"/>
<evidence type="ECO:0000256" key="5">
    <source>
        <dbReference type="ARBA" id="ARBA00022692"/>
    </source>
</evidence>
<comment type="similarity">
    <text evidence="2 8">Belongs to the ABC-2 integral membrane protein family.</text>
</comment>
<evidence type="ECO:0000256" key="2">
    <source>
        <dbReference type="ARBA" id="ARBA00007783"/>
    </source>
</evidence>
<evidence type="ECO:0000256" key="1">
    <source>
        <dbReference type="ARBA" id="ARBA00004651"/>
    </source>
</evidence>
<keyword evidence="6 8" id="KW-1133">Transmembrane helix</keyword>
<dbReference type="GO" id="GO:0005886">
    <property type="term" value="C:plasma membrane"/>
    <property type="evidence" value="ECO:0007669"/>
    <property type="project" value="UniProtKB-SubCell"/>
</dbReference>
<evidence type="ECO:0000256" key="3">
    <source>
        <dbReference type="ARBA" id="ARBA00022448"/>
    </source>
</evidence>
<keyword evidence="5 8" id="KW-0812">Transmembrane</keyword>
<dbReference type="InterPro" id="IPR047817">
    <property type="entry name" value="ABC2_TM_bact-type"/>
</dbReference>
<dbReference type="RefSeq" id="WP_089200187.1">
    <property type="nucleotide sequence ID" value="NZ_NHRJ02000005.1"/>
</dbReference>
<proteinExistence type="inferred from homology"/>
<evidence type="ECO:0000259" key="9">
    <source>
        <dbReference type="PROSITE" id="PS51012"/>
    </source>
</evidence>
<evidence type="ECO:0000313" key="11">
    <source>
        <dbReference type="Proteomes" id="UP000214746"/>
    </source>
</evidence>
<comment type="subcellular location">
    <subcellularLocation>
        <location evidence="1 8">Cell membrane</location>
        <topology evidence="1 8">Multi-pass membrane protein</topology>
    </subcellularLocation>
</comment>
<feature type="transmembrane region" description="Helical" evidence="8">
    <location>
        <begin position="148"/>
        <end position="173"/>
    </location>
</feature>
<dbReference type="InterPro" id="IPR013525">
    <property type="entry name" value="ABC2_TM"/>
</dbReference>
<feature type="transmembrane region" description="Helical" evidence="8">
    <location>
        <begin position="180"/>
        <end position="200"/>
    </location>
</feature>
<feature type="transmembrane region" description="Helical" evidence="8">
    <location>
        <begin position="27"/>
        <end position="51"/>
    </location>
</feature>
<reference evidence="10" key="1">
    <citation type="submission" date="2018-06" db="EMBL/GenBank/DDBJ databases">
        <title>Paenibacillus xerothermodurans sp. nov. an extremely dry heat resistant spore forming bacterium isolated from the soil of Cape Canaveral, Florida.</title>
        <authorList>
            <person name="Seuylemezian A."/>
            <person name="Kaur N."/>
            <person name="Patil P."/>
            <person name="Patil P."/>
            <person name="Mayilraj S."/>
            <person name="Vaishampayan P."/>
        </authorList>
    </citation>
    <scope>NUCLEOTIDE SEQUENCE [LARGE SCALE GENOMIC DNA]</scope>
    <source>
        <strain evidence="10">ATCC 27380</strain>
    </source>
</reference>
<evidence type="ECO:0000256" key="8">
    <source>
        <dbReference type="RuleBase" id="RU361157"/>
    </source>
</evidence>
<name>A0A2W1NST3_PAEXE</name>
<evidence type="ECO:0000256" key="6">
    <source>
        <dbReference type="ARBA" id="ARBA00022989"/>
    </source>
</evidence>
<feature type="transmembrane region" description="Helical" evidence="8">
    <location>
        <begin position="111"/>
        <end position="136"/>
    </location>
</feature>
<feature type="domain" description="ABC transmembrane type-2" evidence="9">
    <location>
        <begin position="32"/>
        <end position="256"/>
    </location>
</feature>
<organism evidence="10 11">
    <name type="scientific">Paenibacillus xerothermodurans</name>
    <dbReference type="NCBI Taxonomy" id="1977292"/>
    <lineage>
        <taxon>Bacteria</taxon>
        <taxon>Bacillati</taxon>
        <taxon>Bacillota</taxon>
        <taxon>Bacilli</taxon>
        <taxon>Bacillales</taxon>
        <taxon>Paenibacillaceae</taxon>
        <taxon>Paenibacillus</taxon>
    </lineage>
</organism>
<gene>
    <name evidence="10" type="ORF">CBW46_011725</name>
</gene>
<dbReference type="PANTHER" id="PTHR30413">
    <property type="entry name" value="INNER MEMBRANE TRANSPORT PERMEASE"/>
    <property type="match status" value="1"/>
</dbReference>
<dbReference type="Pfam" id="PF01061">
    <property type="entry name" value="ABC2_membrane"/>
    <property type="match status" value="1"/>
</dbReference>
<dbReference type="Proteomes" id="UP000214746">
    <property type="component" value="Unassembled WGS sequence"/>
</dbReference>
<dbReference type="PANTHER" id="PTHR30413:SF10">
    <property type="entry name" value="CAPSULE POLYSACCHARIDE EXPORT INNER-MEMBRANE PROTEIN CTRC"/>
    <property type="match status" value="1"/>
</dbReference>
<feature type="transmembrane region" description="Helical" evidence="8">
    <location>
        <begin position="235"/>
        <end position="253"/>
    </location>
</feature>